<dbReference type="InterPro" id="IPR038118">
    <property type="entry name" value="BOFC_N_sf"/>
</dbReference>
<sequence length="191" mass="20907">MMKKKGMVYASWALALATGLVAGIALAQGDGKEPGVWTRLVAGSPGKTLMASAGSYDLVLARSYLCGVRNEEHRPVEAKHLAETMADYKGWEIVSGDSGKLILMKREHDISPECKENGHFGLSADGMLTLFHGVPSDQEVVQTFYRINTAKMEASLPKEEVESLKRGIRVHDLAEYNSVLSTYGEFQLSEE</sequence>
<dbReference type="InterPro" id="IPR038117">
    <property type="entry name" value="BofC_C_sf"/>
</dbReference>
<proteinExistence type="predicted"/>
<evidence type="ECO:0000313" key="3">
    <source>
        <dbReference type="EMBL" id="WNC16731.1"/>
    </source>
</evidence>
<feature type="domain" description="Bypass of forespore C C-terminal" evidence="2">
    <location>
        <begin position="109"/>
        <end position="183"/>
    </location>
</feature>
<name>A0ABY9TC14_BREBE</name>
<reference evidence="3 4" key="1">
    <citation type="submission" date="2023-09" db="EMBL/GenBank/DDBJ databases">
        <title>Complete Genome and Methylome dissection of Bacillus brevis NEB573 original source of BbsI restriction endonuclease.</title>
        <authorList>
            <person name="Fomenkov A."/>
            <person name="Roberts R.D."/>
        </authorList>
    </citation>
    <scope>NUCLEOTIDE SEQUENCE [LARGE SCALE GENOMIC DNA]</scope>
    <source>
        <strain evidence="3 4">NEB573</strain>
    </source>
</reference>
<keyword evidence="1" id="KW-0732">Signal</keyword>
<accession>A0ABY9TC14</accession>
<gene>
    <name evidence="3" type="ORF">RGB73_10560</name>
</gene>
<evidence type="ECO:0000313" key="4">
    <source>
        <dbReference type="Proteomes" id="UP001256827"/>
    </source>
</evidence>
<keyword evidence="4" id="KW-1185">Reference proteome</keyword>
<dbReference type="EMBL" id="CP134050">
    <property type="protein sequence ID" value="WNC16731.1"/>
    <property type="molecule type" value="Genomic_DNA"/>
</dbReference>
<evidence type="ECO:0000256" key="1">
    <source>
        <dbReference type="SAM" id="SignalP"/>
    </source>
</evidence>
<feature type="signal peptide" evidence="1">
    <location>
        <begin position="1"/>
        <end position="27"/>
    </location>
</feature>
<organism evidence="3 4">
    <name type="scientific">Brevibacillus brevis</name>
    <name type="common">Bacillus brevis</name>
    <dbReference type="NCBI Taxonomy" id="1393"/>
    <lineage>
        <taxon>Bacteria</taxon>
        <taxon>Bacillati</taxon>
        <taxon>Bacillota</taxon>
        <taxon>Bacilli</taxon>
        <taxon>Bacillales</taxon>
        <taxon>Paenibacillaceae</taxon>
        <taxon>Brevibacillus</taxon>
    </lineage>
</organism>
<dbReference type="InterPro" id="IPR015050">
    <property type="entry name" value="BofC_C"/>
</dbReference>
<dbReference type="Gene3D" id="3.10.20.420">
    <property type="entry name" value="Bypass-of-forespore C, N-terminal domain"/>
    <property type="match status" value="1"/>
</dbReference>
<dbReference type="Proteomes" id="UP001256827">
    <property type="component" value="Chromosome"/>
</dbReference>
<evidence type="ECO:0000259" key="2">
    <source>
        <dbReference type="Pfam" id="PF08955"/>
    </source>
</evidence>
<feature type="chain" id="PRO_5045112276" evidence="1">
    <location>
        <begin position="28"/>
        <end position="191"/>
    </location>
</feature>
<protein>
    <submittedName>
        <fullName evidence="3">BofC C-terminal domain-containing protein</fullName>
    </submittedName>
</protein>
<dbReference type="Gene3D" id="3.30.70.1740">
    <property type="entry name" value="Bypass-of-forespore C, C-terminal domain"/>
    <property type="match status" value="1"/>
</dbReference>
<dbReference type="RefSeq" id="WP_310771681.1">
    <property type="nucleotide sequence ID" value="NZ_CP134050.1"/>
</dbReference>
<dbReference type="Pfam" id="PF08955">
    <property type="entry name" value="BofC_C"/>
    <property type="match status" value="1"/>
</dbReference>